<reference evidence="3 5" key="1">
    <citation type="journal article" date="2014" name="Int. J. Syst. Evol. Microbiol.">
        <title>Complete genome sequence of Corynebacterium casei LMG S-19264T (=DSM 44701T), isolated from a smear-ripened cheese.</title>
        <authorList>
            <consortium name="US DOE Joint Genome Institute (JGI-PGF)"/>
            <person name="Walter F."/>
            <person name="Albersmeier A."/>
            <person name="Kalinowski J."/>
            <person name="Ruckert C."/>
        </authorList>
    </citation>
    <scope>NUCLEOTIDE SEQUENCE [LARGE SCALE GENOMIC DNA]</scope>
    <source>
        <strain evidence="3 5">CECT 8670</strain>
    </source>
</reference>
<proteinExistence type="predicted"/>
<dbReference type="EMBL" id="CP019336">
    <property type="protein sequence ID" value="AUC22905.1"/>
    <property type="molecule type" value="Genomic_DNA"/>
</dbReference>
<dbReference type="RefSeq" id="WP_208889074.1">
    <property type="nucleotide sequence ID" value="NZ_CP019336.1"/>
</dbReference>
<evidence type="ECO:0000313" key="3">
    <source>
        <dbReference type="EMBL" id="MDN3618817.1"/>
    </source>
</evidence>
<dbReference type="NCBIfam" id="NF046077">
    <property type="entry name" value="LPS_M949_RS01915"/>
    <property type="match status" value="1"/>
</dbReference>
<dbReference type="Proteomes" id="UP000232721">
    <property type="component" value="Chromosome"/>
</dbReference>
<reference evidence="2 4" key="2">
    <citation type="submission" date="2017-02" db="EMBL/GenBank/DDBJ databases">
        <title>Trade-off between light-utilization and light-protection in marine flavobacteria.</title>
        <authorList>
            <person name="Kumagai Y."/>
            <person name="Yoshizawa S."/>
            <person name="Kogure K."/>
            <person name="Iwasaki W."/>
        </authorList>
    </citation>
    <scope>NUCLEOTIDE SEQUENCE [LARGE SCALE GENOMIC DNA]</scope>
    <source>
        <strain evidence="2 4">KCTC 23670</strain>
    </source>
</reference>
<name>A0AAJ1QVI0_9FLAO</name>
<dbReference type="AlphaFoldDB" id="A0AAJ1QVI0"/>
<gene>
    <name evidence="2" type="ORF">BTO15_12755</name>
    <name evidence="3" type="ORF">QWY81_05025</name>
</gene>
<accession>A0AAJ1QVI0</accession>
<keyword evidence="4" id="KW-1185">Reference proteome</keyword>
<organism evidence="3 5">
    <name type="scientific">Polaribacter sejongensis</name>
    <dbReference type="NCBI Taxonomy" id="985043"/>
    <lineage>
        <taxon>Bacteria</taxon>
        <taxon>Pseudomonadati</taxon>
        <taxon>Bacteroidota</taxon>
        <taxon>Flavobacteriia</taxon>
        <taxon>Flavobacteriales</taxon>
        <taxon>Flavobacteriaceae</taxon>
    </lineage>
</organism>
<keyword evidence="1" id="KW-0732">Signal</keyword>
<evidence type="ECO:0000313" key="2">
    <source>
        <dbReference type="EMBL" id="AUC22905.1"/>
    </source>
</evidence>
<sequence>MKRTLLILLFLCSNISFAQNKSVYSKKLSAQEVDTIFSEDLKNKLKIEYSINKVYEFNDNLGKHYLVLTLKETKCGNEYINCNKAIKAYCIDYKNNNYNLKWNLNDFILPNGNEVSEEFSISFWTKFINLSDVDANGIIDPIIVYGTKGLNDFSDGRVKIVVYNKGKKVVIRHQNGISDYERIAKVDAGFYMLPYKIQLKVKEIMNNIEENNFGIFPYKWQNNMKSKKLILDES</sequence>
<feature type="chain" id="PRO_5042463040" evidence="1">
    <location>
        <begin position="19"/>
        <end position="234"/>
    </location>
</feature>
<dbReference type="Proteomes" id="UP001228636">
    <property type="component" value="Unassembled WGS sequence"/>
</dbReference>
<evidence type="ECO:0000256" key="1">
    <source>
        <dbReference type="SAM" id="SignalP"/>
    </source>
</evidence>
<dbReference type="EMBL" id="JAUFQH010000004">
    <property type="protein sequence ID" value="MDN3618817.1"/>
    <property type="molecule type" value="Genomic_DNA"/>
</dbReference>
<evidence type="ECO:0000313" key="5">
    <source>
        <dbReference type="Proteomes" id="UP001228636"/>
    </source>
</evidence>
<evidence type="ECO:0000313" key="4">
    <source>
        <dbReference type="Proteomes" id="UP000232721"/>
    </source>
</evidence>
<feature type="signal peptide" evidence="1">
    <location>
        <begin position="1"/>
        <end position="18"/>
    </location>
</feature>
<dbReference type="InterPro" id="IPR058148">
    <property type="entry name" value="M949_RS01915-like_dom"/>
</dbReference>
<reference evidence="3" key="3">
    <citation type="submission" date="2023-06" db="EMBL/GenBank/DDBJ databases">
        <authorList>
            <person name="Lucena T."/>
            <person name="Sun Q."/>
        </authorList>
    </citation>
    <scope>NUCLEOTIDE SEQUENCE</scope>
    <source>
        <strain evidence="3">CECT 8670</strain>
    </source>
</reference>
<protein>
    <submittedName>
        <fullName evidence="3">Uncharacterized protein</fullName>
    </submittedName>
</protein>